<proteinExistence type="predicted"/>
<organism evidence="2 3">
    <name type="scientific">Daphnia magna</name>
    <dbReference type="NCBI Taxonomy" id="35525"/>
    <lineage>
        <taxon>Eukaryota</taxon>
        <taxon>Metazoa</taxon>
        <taxon>Ecdysozoa</taxon>
        <taxon>Arthropoda</taxon>
        <taxon>Crustacea</taxon>
        <taxon>Branchiopoda</taxon>
        <taxon>Diplostraca</taxon>
        <taxon>Cladocera</taxon>
        <taxon>Anomopoda</taxon>
        <taxon>Daphniidae</taxon>
        <taxon>Daphnia</taxon>
    </lineage>
</organism>
<feature type="region of interest" description="Disordered" evidence="1">
    <location>
        <begin position="1"/>
        <end position="26"/>
    </location>
</feature>
<dbReference type="AlphaFoldDB" id="A0A164RBS7"/>
<gene>
    <name evidence="2" type="ORF">APZ42_027180</name>
</gene>
<evidence type="ECO:0000313" key="2">
    <source>
        <dbReference type="EMBL" id="KZS08511.1"/>
    </source>
</evidence>
<evidence type="ECO:0000256" key="1">
    <source>
        <dbReference type="SAM" id="MobiDB-lite"/>
    </source>
</evidence>
<keyword evidence="3" id="KW-1185">Reference proteome</keyword>
<sequence length="41" mass="4846">MGDIQRETNTTMQPEKTKENGVRRIPGMWHKTKQTGYFVIH</sequence>
<protein>
    <submittedName>
        <fullName evidence="2">Uncharacterized protein</fullName>
    </submittedName>
</protein>
<dbReference type="Proteomes" id="UP000076858">
    <property type="component" value="Unassembled WGS sequence"/>
</dbReference>
<evidence type="ECO:0000313" key="3">
    <source>
        <dbReference type="Proteomes" id="UP000076858"/>
    </source>
</evidence>
<name>A0A164RBS7_9CRUS</name>
<reference evidence="2 3" key="1">
    <citation type="submission" date="2016-03" db="EMBL/GenBank/DDBJ databases">
        <title>EvidentialGene: Evidence-directed Construction of Genes on Genomes.</title>
        <authorList>
            <person name="Gilbert D.G."/>
            <person name="Choi J.-H."/>
            <person name="Mockaitis K."/>
            <person name="Colbourne J."/>
            <person name="Pfrender M."/>
        </authorList>
    </citation>
    <scope>NUCLEOTIDE SEQUENCE [LARGE SCALE GENOMIC DNA]</scope>
    <source>
        <strain evidence="2 3">Xinb3</strain>
        <tissue evidence="2">Complete organism</tissue>
    </source>
</reference>
<dbReference type="EMBL" id="LRGB01002190">
    <property type="protein sequence ID" value="KZS08511.1"/>
    <property type="molecule type" value="Genomic_DNA"/>
</dbReference>
<accession>A0A164RBS7</accession>
<comment type="caution">
    <text evidence="2">The sequence shown here is derived from an EMBL/GenBank/DDBJ whole genome shotgun (WGS) entry which is preliminary data.</text>
</comment>